<keyword evidence="2" id="KW-1185">Reference proteome</keyword>
<dbReference type="Proteomes" id="UP001187471">
    <property type="component" value="Unassembled WGS sequence"/>
</dbReference>
<protein>
    <submittedName>
        <fullName evidence="1">Uncharacterized protein</fullName>
    </submittedName>
</protein>
<proteinExistence type="predicted"/>
<reference evidence="1" key="1">
    <citation type="submission" date="2022-12" db="EMBL/GenBank/DDBJ databases">
        <title>Draft genome assemblies for two species of Escallonia (Escalloniales).</title>
        <authorList>
            <person name="Chanderbali A."/>
            <person name="Dervinis C."/>
            <person name="Anghel I."/>
            <person name="Soltis D."/>
            <person name="Soltis P."/>
            <person name="Zapata F."/>
        </authorList>
    </citation>
    <scope>NUCLEOTIDE SEQUENCE</scope>
    <source>
        <strain evidence="1">UCBG92.1500</strain>
        <tissue evidence="1">Leaf</tissue>
    </source>
</reference>
<accession>A0AA88UTB1</accession>
<organism evidence="1 2">
    <name type="scientific">Escallonia rubra</name>
    <dbReference type="NCBI Taxonomy" id="112253"/>
    <lineage>
        <taxon>Eukaryota</taxon>
        <taxon>Viridiplantae</taxon>
        <taxon>Streptophyta</taxon>
        <taxon>Embryophyta</taxon>
        <taxon>Tracheophyta</taxon>
        <taxon>Spermatophyta</taxon>
        <taxon>Magnoliopsida</taxon>
        <taxon>eudicotyledons</taxon>
        <taxon>Gunneridae</taxon>
        <taxon>Pentapetalae</taxon>
        <taxon>asterids</taxon>
        <taxon>campanulids</taxon>
        <taxon>Escalloniales</taxon>
        <taxon>Escalloniaceae</taxon>
        <taxon>Escallonia</taxon>
    </lineage>
</organism>
<dbReference type="EMBL" id="JAVXUO010000310">
    <property type="protein sequence ID" value="KAK2993496.1"/>
    <property type="molecule type" value="Genomic_DNA"/>
</dbReference>
<name>A0AA88UTB1_9ASTE</name>
<evidence type="ECO:0000313" key="1">
    <source>
        <dbReference type="EMBL" id="KAK2993496.1"/>
    </source>
</evidence>
<evidence type="ECO:0000313" key="2">
    <source>
        <dbReference type="Proteomes" id="UP001187471"/>
    </source>
</evidence>
<sequence length="92" mass="10228">MLCNVLPLLSNPGRSLPSDPGRGRTNIVAIKEVKKTPPPWKMFATLESGPLLDMDSLDDLFEVMLCGVRPYPINFPGTDYYHGVQISLFSTF</sequence>
<gene>
    <name evidence="1" type="ORF">RJ640_015180</name>
</gene>
<dbReference type="AlphaFoldDB" id="A0AA88UTB1"/>
<comment type="caution">
    <text evidence="1">The sequence shown here is derived from an EMBL/GenBank/DDBJ whole genome shotgun (WGS) entry which is preliminary data.</text>
</comment>